<proteinExistence type="predicted"/>
<keyword evidence="5 6" id="KW-0472">Membrane</keyword>
<dbReference type="Pfam" id="PF03600">
    <property type="entry name" value="CitMHS"/>
    <property type="match status" value="1"/>
</dbReference>
<evidence type="ECO:0000256" key="1">
    <source>
        <dbReference type="ARBA" id="ARBA00004141"/>
    </source>
</evidence>
<keyword evidence="2" id="KW-0813">Transport</keyword>
<dbReference type="RefSeq" id="WP_027308779.1">
    <property type="nucleotide sequence ID" value="NZ_FQVG01000047.1"/>
</dbReference>
<feature type="transmembrane region" description="Helical" evidence="6">
    <location>
        <begin position="282"/>
        <end position="305"/>
    </location>
</feature>
<feature type="transmembrane region" description="Helical" evidence="6">
    <location>
        <begin position="247"/>
        <end position="266"/>
    </location>
</feature>
<dbReference type="GO" id="GO:0016020">
    <property type="term" value="C:membrane"/>
    <property type="evidence" value="ECO:0007669"/>
    <property type="project" value="UniProtKB-SubCell"/>
</dbReference>
<evidence type="ECO:0000256" key="2">
    <source>
        <dbReference type="ARBA" id="ARBA00022448"/>
    </source>
</evidence>
<gene>
    <name evidence="8" type="ORF">SAMN02746091_02105</name>
</gene>
<feature type="transmembrane region" description="Helical" evidence="6">
    <location>
        <begin position="175"/>
        <end position="192"/>
    </location>
</feature>
<feature type="transmembrane region" description="Helical" evidence="6">
    <location>
        <begin position="90"/>
        <end position="119"/>
    </location>
</feature>
<evidence type="ECO:0000313" key="9">
    <source>
        <dbReference type="Proteomes" id="UP000184423"/>
    </source>
</evidence>
<feature type="transmembrane region" description="Helical" evidence="6">
    <location>
        <begin position="405"/>
        <end position="426"/>
    </location>
</feature>
<feature type="transmembrane region" description="Helical" evidence="6">
    <location>
        <begin position="47"/>
        <end position="66"/>
    </location>
</feature>
<name>A0A1M5A5V7_9CLOT</name>
<feature type="transmembrane region" description="Helical" evidence="6">
    <location>
        <begin position="23"/>
        <end position="41"/>
    </location>
</feature>
<sequence length="428" mass="47083">MTIALITFSATYILLMLEKLPKYLISLIGALIIIASGVLSLNDAMSFVSWDTIGLLLGMFIIIKVLEEANFFNFMAVKIMEKLNFDIKKIYIVFPLITALLAGFMDSITVLIFFTILTINLCKMFDINPVPLVIAEVCTANIGGSGTLVGDPPNVIIGSVLNYTFSDFVRNTGPIAFISTVVVTLFFFLINFNKLKSIKKLNEGEKEQLILENKISNLKYVKIGGLSFIFAIVFLVTHHLLNEMFGFHIYASIATLLPAMVCLSLLKDESDNILRSIDGETLLFFIGLFIIIGSLEKTGVISVIAEKIIKLSNGNPILLSLSFIWICGIISAVVDNVPMALTMSYILLSIINQNPDLALCKDDFVWSLTLGLDIGGNMTPIGASANVMAYSILEKNKIHVGWKKWLMLAIPATIIALIVSTIGIYIKL</sequence>
<accession>A0A1M5A5V7</accession>
<dbReference type="InterPro" id="IPR004680">
    <property type="entry name" value="Cit_transptr-like_dom"/>
</dbReference>
<comment type="subcellular location">
    <subcellularLocation>
        <location evidence="1">Membrane</location>
        <topology evidence="1">Multi-pass membrane protein</topology>
    </subcellularLocation>
</comment>
<feature type="transmembrane region" description="Helical" evidence="6">
    <location>
        <begin position="220"/>
        <end position="241"/>
    </location>
</feature>
<dbReference type="AlphaFoldDB" id="A0A1M5A5V7"/>
<dbReference type="GO" id="GO:0055085">
    <property type="term" value="P:transmembrane transport"/>
    <property type="evidence" value="ECO:0007669"/>
    <property type="project" value="InterPro"/>
</dbReference>
<keyword evidence="9" id="KW-1185">Reference proteome</keyword>
<keyword evidence="3 6" id="KW-0812">Transmembrane</keyword>
<organism evidence="8 9">
    <name type="scientific">Caloramator proteoclasticus DSM 10124</name>
    <dbReference type="NCBI Taxonomy" id="1121262"/>
    <lineage>
        <taxon>Bacteria</taxon>
        <taxon>Bacillati</taxon>
        <taxon>Bacillota</taxon>
        <taxon>Clostridia</taxon>
        <taxon>Eubacteriales</taxon>
        <taxon>Clostridiaceae</taxon>
        <taxon>Caloramator</taxon>
    </lineage>
</organism>
<dbReference type="Proteomes" id="UP000184423">
    <property type="component" value="Unassembled WGS sequence"/>
</dbReference>
<dbReference type="EMBL" id="FQVG01000047">
    <property type="protein sequence ID" value="SHF25535.1"/>
    <property type="molecule type" value="Genomic_DNA"/>
</dbReference>
<evidence type="ECO:0000259" key="7">
    <source>
        <dbReference type="Pfam" id="PF03600"/>
    </source>
</evidence>
<dbReference type="InterPro" id="IPR051475">
    <property type="entry name" value="Diverse_Ion_Transporter"/>
</dbReference>
<feature type="transmembrane region" description="Helical" evidence="6">
    <location>
        <begin position="317"/>
        <end position="334"/>
    </location>
</feature>
<evidence type="ECO:0000313" key="8">
    <source>
        <dbReference type="EMBL" id="SHF25535.1"/>
    </source>
</evidence>
<feature type="domain" description="Citrate transporter-like" evidence="7">
    <location>
        <begin position="12"/>
        <end position="371"/>
    </location>
</feature>
<evidence type="ECO:0000256" key="5">
    <source>
        <dbReference type="ARBA" id="ARBA00023136"/>
    </source>
</evidence>
<dbReference type="PANTHER" id="PTHR43568">
    <property type="entry name" value="P PROTEIN"/>
    <property type="match status" value="1"/>
</dbReference>
<dbReference type="PANTHER" id="PTHR43568:SF1">
    <property type="entry name" value="P PROTEIN"/>
    <property type="match status" value="1"/>
</dbReference>
<evidence type="ECO:0000256" key="6">
    <source>
        <dbReference type="SAM" id="Phobius"/>
    </source>
</evidence>
<protein>
    <submittedName>
        <fullName evidence="8">Na+/H+ antiporter NhaD</fullName>
    </submittedName>
</protein>
<reference evidence="9" key="1">
    <citation type="submission" date="2016-11" db="EMBL/GenBank/DDBJ databases">
        <authorList>
            <person name="Varghese N."/>
            <person name="Submissions S."/>
        </authorList>
    </citation>
    <scope>NUCLEOTIDE SEQUENCE [LARGE SCALE GENOMIC DNA]</scope>
    <source>
        <strain evidence="9">DSM 10124</strain>
    </source>
</reference>
<evidence type="ECO:0000256" key="3">
    <source>
        <dbReference type="ARBA" id="ARBA00022692"/>
    </source>
</evidence>
<keyword evidence="4 6" id="KW-1133">Transmembrane helix</keyword>
<evidence type="ECO:0000256" key="4">
    <source>
        <dbReference type="ARBA" id="ARBA00022989"/>
    </source>
</evidence>